<dbReference type="Proteomes" id="UP000698173">
    <property type="component" value="Unassembled WGS sequence"/>
</dbReference>
<reference evidence="1" key="1">
    <citation type="journal article" date="2021" name="PeerJ">
        <title>Extensive microbial diversity within the chicken gut microbiome revealed by metagenomics and culture.</title>
        <authorList>
            <person name="Gilroy R."/>
            <person name="Ravi A."/>
            <person name="Getino M."/>
            <person name="Pursley I."/>
            <person name="Horton D.L."/>
            <person name="Alikhan N.F."/>
            <person name="Baker D."/>
            <person name="Gharbi K."/>
            <person name="Hall N."/>
            <person name="Watson M."/>
            <person name="Adriaenssens E.M."/>
            <person name="Foster-Nyarko E."/>
            <person name="Jarju S."/>
            <person name="Secka A."/>
            <person name="Antonio M."/>
            <person name="Oren A."/>
            <person name="Chaudhuri R.R."/>
            <person name="La Ragione R."/>
            <person name="Hildebrand F."/>
            <person name="Pallen M.J."/>
        </authorList>
    </citation>
    <scope>NUCLEOTIDE SEQUENCE</scope>
    <source>
        <strain evidence="1">CHK171-7178</strain>
    </source>
</reference>
<dbReference type="EMBL" id="DYWT01000299">
    <property type="protein sequence ID" value="HJF34028.1"/>
    <property type="molecule type" value="Genomic_DNA"/>
</dbReference>
<dbReference type="AlphaFoldDB" id="A0A921G373"/>
<proteinExistence type="predicted"/>
<name>A0A921G373_SPOPS</name>
<evidence type="ECO:0000313" key="1">
    <source>
        <dbReference type="EMBL" id="HJF34028.1"/>
    </source>
</evidence>
<gene>
    <name evidence="1" type="ORF">K8V56_19885</name>
</gene>
<protein>
    <submittedName>
        <fullName evidence="1">Iron-sulfur cluster repair di-iron protein, ric</fullName>
    </submittedName>
</protein>
<evidence type="ECO:0000313" key="2">
    <source>
        <dbReference type="Proteomes" id="UP000698173"/>
    </source>
</evidence>
<accession>A0A921G373</accession>
<sequence>MTTFNTYIKENEETLEMYTTAITRAHGKNHPEAFDVRELYSEIHAKTTEAGAERPMLDVEFAELREVTNHYEIPGDVCQTFAAVYDMLSEADQIYQA</sequence>
<reference evidence="1" key="2">
    <citation type="submission" date="2021-09" db="EMBL/GenBank/DDBJ databases">
        <authorList>
            <person name="Gilroy R."/>
        </authorList>
    </citation>
    <scope>NUCLEOTIDE SEQUENCE</scope>
    <source>
        <strain evidence="1">CHK171-7178</strain>
    </source>
</reference>
<comment type="caution">
    <text evidence="1">The sequence shown here is derived from an EMBL/GenBank/DDBJ whole genome shotgun (WGS) entry which is preliminary data.</text>
</comment>
<organism evidence="1 2">
    <name type="scientific">Sporosarcina psychrophila</name>
    <name type="common">Bacillus psychrophilus</name>
    <dbReference type="NCBI Taxonomy" id="1476"/>
    <lineage>
        <taxon>Bacteria</taxon>
        <taxon>Bacillati</taxon>
        <taxon>Bacillota</taxon>
        <taxon>Bacilli</taxon>
        <taxon>Bacillales</taxon>
        <taxon>Caryophanaceae</taxon>
        <taxon>Sporosarcina</taxon>
    </lineage>
</organism>